<dbReference type="Pfam" id="PF07593">
    <property type="entry name" value="UnbV_ASPIC"/>
    <property type="match status" value="1"/>
</dbReference>
<dbReference type="Gene3D" id="2.130.10.130">
    <property type="entry name" value="Integrin alpha, N-terminal"/>
    <property type="match status" value="2"/>
</dbReference>
<organism evidence="7">
    <name type="scientific">candidate division WOR-3 bacterium</name>
    <dbReference type="NCBI Taxonomy" id="2052148"/>
    <lineage>
        <taxon>Bacteria</taxon>
        <taxon>Bacteria division WOR-3</taxon>
    </lineage>
</organism>
<feature type="domain" description="ASPIC/UnbV" evidence="6">
    <location>
        <begin position="770"/>
        <end position="837"/>
    </location>
</feature>
<dbReference type="SMART" id="SM00028">
    <property type="entry name" value="TPR"/>
    <property type="match status" value="3"/>
</dbReference>
<sequence>MIFLCFSLIIISNYLGHPSARKERCERILKESPDNPEILRELGIAYYKLRNFAQAKECLKRSLTLSPAFETRLWYYKAKAKLGEKNEEEVKNLKGEIKRLIKEKSEENLTIAYEVFSLIDTTEAKLIEKEILEKFPESKVGYSIIGHNIFYDSLYPIWTDDTAKVRYLTRFLGRYPKTEWRFIAYQFLLSSLFTLKDFPSLITTLEKMLKEDSLNPLAYNFASHLLLRSETLSIEAKRYAEKARELFPKFPGFPNLPEGQWQLQKARILPDANFNYARALLKLGDLDSAEWYIQQAIRTANFDLDNDATRSPYYYLLGEIKEKKGRLKEAINAYLLSLIEGDVNNFWSRKSDSALKRLFRDTNKILPAARKIMGYKGPIFVDVTERIGLKGRKETRVAFGDIDNDGYEDLLLNGTKLFKNQKGERFLDITAPAGLGIFSASGGLLVDFNNDGFLDIIAGGSEDRIFKNNGDLTFTEIFRFPDTSPTEGIGVGDYDGDGFLDIYFANYENWTTHQYFPDFLYKNNGDFTFKDVTKESGIVPPFSEERAGRGVNWGDYNEDGLIDIYVSNYRLQENFLWQNLGDGHFRNSAPILGVAGDETLDYYGHTIGSEWADYDNDGDLDLITCNLAHPRYIEFSNRTKLYENQGPPNYDFIDKRKECGIKYEETHSEPAFGDVDNDGDLDLYLTSVYENRRSFLYENDGKGNFRDITYLSGTRVFNGWGCAFADFDNDGDLDLVVGSGSGLRLFQNQTKDQGNYLKVRLIGKESNKNGIGGKIIAHYVGKKMVRMIEGGKGTTNQNSLIAHFGFGKYPGPITLEVQFPSGKRKVLDNVKVNQFLTITE</sequence>
<dbReference type="InterPro" id="IPR013517">
    <property type="entry name" value="FG-GAP"/>
</dbReference>
<feature type="repeat" description="TPR" evidence="4">
    <location>
        <begin position="36"/>
        <end position="69"/>
    </location>
</feature>
<evidence type="ECO:0000256" key="1">
    <source>
        <dbReference type="ARBA" id="ARBA00022729"/>
    </source>
</evidence>
<evidence type="ECO:0000256" key="2">
    <source>
        <dbReference type="ARBA" id="ARBA00022737"/>
    </source>
</evidence>
<keyword evidence="2" id="KW-0677">Repeat</keyword>
<feature type="coiled-coil region" evidence="5">
    <location>
        <begin position="83"/>
        <end position="110"/>
    </location>
</feature>
<evidence type="ECO:0000256" key="3">
    <source>
        <dbReference type="ARBA" id="ARBA00022803"/>
    </source>
</evidence>
<dbReference type="InterPro" id="IPR028994">
    <property type="entry name" value="Integrin_alpha_N"/>
</dbReference>
<evidence type="ECO:0000259" key="6">
    <source>
        <dbReference type="Pfam" id="PF07593"/>
    </source>
</evidence>
<dbReference type="InterPro" id="IPR011990">
    <property type="entry name" value="TPR-like_helical_dom_sf"/>
</dbReference>
<dbReference type="SUPFAM" id="SSF48452">
    <property type="entry name" value="TPR-like"/>
    <property type="match status" value="1"/>
</dbReference>
<dbReference type="SUPFAM" id="SSF69318">
    <property type="entry name" value="Integrin alpha N-terminal domain"/>
    <property type="match status" value="1"/>
</dbReference>
<name>A0A7C3Z2I2_UNCW3</name>
<reference evidence="7" key="1">
    <citation type="journal article" date="2020" name="mSystems">
        <title>Genome- and Community-Level Interaction Insights into Carbon Utilization and Element Cycling Functions of Hydrothermarchaeota in Hydrothermal Sediment.</title>
        <authorList>
            <person name="Zhou Z."/>
            <person name="Liu Y."/>
            <person name="Xu W."/>
            <person name="Pan J."/>
            <person name="Luo Z.H."/>
            <person name="Li M."/>
        </authorList>
    </citation>
    <scope>NUCLEOTIDE SEQUENCE [LARGE SCALE GENOMIC DNA]</scope>
    <source>
        <strain evidence="7">SpSt-906</strain>
    </source>
</reference>
<comment type="caution">
    <text evidence="7">The sequence shown here is derived from an EMBL/GenBank/DDBJ whole genome shotgun (WGS) entry which is preliminary data.</text>
</comment>
<evidence type="ECO:0000256" key="4">
    <source>
        <dbReference type="PROSITE-ProRule" id="PRU00339"/>
    </source>
</evidence>
<dbReference type="Gene3D" id="1.25.40.10">
    <property type="entry name" value="Tetratricopeptide repeat domain"/>
    <property type="match status" value="2"/>
</dbReference>
<accession>A0A7C3Z2I2</accession>
<dbReference type="InterPro" id="IPR019734">
    <property type="entry name" value="TPR_rpt"/>
</dbReference>
<dbReference type="InterPro" id="IPR011519">
    <property type="entry name" value="UnbV_ASPIC"/>
</dbReference>
<dbReference type="EMBL" id="DTMQ01000017">
    <property type="protein sequence ID" value="HGE99019.1"/>
    <property type="molecule type" value="Genomic_DNA"/>
</dbReference>
<dbReference type="PANTHER" id="PTHR16026:SF0">
    <property type="entry name" value="CARTILAGE ACIDIC PROTEIN 1"/>
    <property type="match status" value="1"/>
</dbReference>
<evidence type="ECO:0000313" key="7">
    <source>
        <dbReference type="EMBL" id="HGE99019.1"/>
    </source>
</evidence>
<evidence type="ECO:0000256" key="5">
    <source>
        <dbReference type="SAM" id="Coils"/>
    </source>
</evidence>
<dbReference type="Pfam" id="PF13181">
    <property type="entry name" value="TPR_8"/>
    <property type="match status" value="2"/>
</dbReference>
<dbReference type="Pfam" id="PF07719">
    <property type="entry name" value="TPR_2"/>
    <property type="match status" value="1"/>
</dbReference>
<proteinExistence type="predicted"/>
<dbReference type="InterPro" id="IPR013105">
    <property type="entry name" value="TPR_2"/>
</dbReference>
<keyword evidence="3 4" id="KW-0802">TPR repeat</keyword>
<dbReference type="PANTHER" id="PTHR16026">
    <property type="entry name" value="CARTILAGE ACIDIC PROTEIN 1"/>
    <property type="match status" value="1"/>
</dbReference>
<keyword evidence="5" id="KW-0175">Coiled coil</keyword>
<dbReference type="InterPro" id="IPR027039">
    <property type="entry name" value="Crtac1"/>
</dbReference>
<dbReference type="Pfam" id="PF13517">
    <property type="entry name" value="FG-GAP_3"/>
    <property type="match status" value="3"/>
</dbReference>
<dbReference type="AlphaFoldDB" id="A0A7C3Z2I2"/>
<gene>
    <name evidence="7" type="ORF">ENX07_02965</name>
</gene>
<keyword evidence="1" id="KW-0732">Signal</keyword>
<dbReference type="PROSITE" id="PS50005">
    <property type="entry name" value="TPR"/>
    <property type="match status" value="1"/>
</dbReference>
<protein>
    <submittedName>
        <fullName evidence="7">Tetratricopeptide repeat protein</fullName>
    </submittedName>
</protein>